<feature type="domain" description="CzcB-like barrel-sandwich hybrid" evidence="4">
    <location>
        <begin position="86"/>
        <end position="224"/>
    </location>
</feature>
<evidence type="ECO:0000256" key="2">
    <source>
        <dbReference type="SAM" id="MobiDB-lite"/>
    </source>
</evidence>
<sequence>MKNALKNNAKSVAITLASVGLIFAVMSYNGAQIAQAEQEKPMRKAKPQTELSLPQVAVQLVQPASYQAQVVGYGETKPRFELAYTSEVSGRVEWLSESFEAGKTIQQGDLLATLDATTYEQAVTAAKYDLANAKQELLEEQREGEQARSEWQRSGLTGEPSSPLVLREPQLASAQAKLENAQKALEKAKNDLEKTQIIAPFDGVVIARDIQPGSYLNVGSNVATLYSIDRIEIEIPLSDSQWANLPKHNTSSEMNWTATITNSTGSHSWNATIERSFQYVAQETRQRSVVLVIDNPLEQTEPLFPGTFVKATIQGTEVNNLWQLPASALSQQGEIWTVDAQGLLANKAATKVFERQGHIYIKPTEPSDNVQVVKRPLSNFKTGMMVKPKLAQASTDIAWVTANNESGED</sequence>
<keyword evidence="3" id="KW-0732">Signal</keyword>
<dbReference type="SUPFAM" id="SSF111369">
    <property type="entry name" value="HlyD-like secretion proteins"/>
    <property type="match status" value="1"/>
</dbReference>
<organism evidence="5 6">
    <name type="scientific">Echinimonas agarilytica</name>
    <dbReference type="NCBI Taxonomy" id="1215918"/>
    <lineage>
        <taxon>Bacteria</taxon>
        <taxon>Pseudomonadati</taxon>
        <taxon>Pseudomonadota</taxon>
        <taxon>Gammaproteobacteria</taxon>
        <taxon>Alteromonadales</taxon>
        <taxon>Echinimonadaceae</taxon>
        <taxon>Echinimonas</taxon>
    </lineage>
</organism>
<dbReference type="Gene3D" id="1.10.287.470">
    <property type="entry name" value="Helix hairpin bin"/>
    <property type="match status" value="1"/>
</dbReference>
<feature type="chain" id="PRO_5041269601" evidence="3">
    <location>
        <begin position="37"/>
        <end position="409"/>
    </location>
</feature>
<dbReference type="Proteomes" id="UP001165393">
    <property type="component" value="Unassembled WGS sequence"/>
</dbReference>
<dbReference type="Gene3D" id="2.40.30.170">
    <property type="match status" value="1"/>
</dbReference>
<keyword evidence="6" id="KW-1185">Reference proteome</keyword>
<dbReference type="PANTHER" id="PTHR30469:SF12">
    <property type="entry name" value="MULTIDRUG RESISTANCE PROTEIN MDTA"/>
    <property type="match status" value="1"/>
</dbReference>
<dbReference type="GO" id="GO:0015562">
    <property type="term" value="F:efflux transmembrane transporter activity"/>
    <property type="evidence" value="ECO:0007669"/>
    <property type="project" value="TreeGrafter"/>
</dbReference>
<dbReference type="NCBIfam" id="TIGR01730">
    <property type="entry name" value="RND_mfp"/>
    <property type="match status" value="1"/>
</dbReference>
<comment type="caution">
    <text evidence="5">The sequence shown here is derived from an EMBL/GenBank/DDBJ whole genome shotgun (WGS) entry which is preliminary data.</text>
</comment>
<reference evidence="5 6" key="1">
    <citation type="journal article" date="2013" name="Antonie Van Leeuwenhoek">
        <title>Echinimonas agarilytica gen. nov., sp. nov., a new gammaproteobacterium isolated from the sea urchin Strongylocentrotus intermedius.</title>
        <authorList>
            <person name="Nedashkovskaya O.I."/>
            <person name="Stenkova A.M."/>
            <person name="Zhukova N.V."/>
            <person name="Van Trappen S."/>
            <person name="Lee J.S."/>
            <person name="Kim S.B."/>
        </authorList>
    </citation>
    <scope>NUCLEOTIDE SEQUENCE [LARGE SCALE GENOMIC DNA]</scope>
    <source>
        <strain evidence="5 6">KMM 6351</strain>
    </source>
</reference>
<evidence type="ECO:0000256" key="1">
    <source>
        <dbReference type="ARBA" id="ARBA00009477"/>
    </source>
</evidence>
<dbReference type="EMBL" id="JAMQGP010000003">
    <property type="protein sequence ID" value="MCM2679623.1"/>
    <property type="molecule type" value="Genomic_DNA"/>
</dbReference>
<gene>
    <name evidence="5" type="ORF">NAF29_08070</name>
</gene>
<evidence type="ECO:0000256" key="3">
    <source>
        <dbReference type="SAM" id="SignalP"/>
    </source>
</evidence>
<comment type="similarity">
    <text evidence="1">Belongs to the membrane fusion protein (MFP) (TC 8.A.1) family.</text>
</comment>
<dbReference type="Pfam" id="PF25973">
    <property type="entry name" value="BSH_CzcB"/>
    <property type="match status" value="1"/>
</dbReference>
<dbReference type="GO" id="GO:1990281">
    <property type="term" value="C:efflux pump complex"/>
    <property type="evidence" value="ECO:0007669"/>
    <property type="project" value="TreeGrafter"/>
</dbReference>
<dbReference type="InterPro" id="IPR058647">
    <property type="entry name" value="BSH_CzcB-like"/>
</dbReference>
<feature type="signal peptide" evidence="3">
    <location>
        <begin position="1"/>
        <end position="36"/>
    </location>
</feature>
<dbReference type="AlphaFoldDB" id="A0AA41W6K1"/>
<name>A0AA41W6K1_9GAMM</name>
<dbReference type="Gene3D" id="2.40.50.100">
    <property type="match status" value="1"/>
</dbReference>
<accession>A0AA41W6K1</accession>
<feature type="region of interest" description="Disordered" evidence="2">
    <location>
        <begin position="138"/>
        <end position="166"/>
    </location>
</feature>
<dbReference type="RefSeq" id="WP_251261068.1">
    <property type="nucleotide sequence ID" value="NZ_JAMQGP010000003.1"/>
</dbReference>
<feature type="compositionally biased region" description="Basic and acidic residues" evidence="2">
    <location>
        <begin position="138"/>
        <end position="151"/>
    </location>
</feature>
<proteinExistence type="inferred from homology"/>
<evidence type="ECO:0000313" key="5">
    <source>
        <dbReference type="EMBL" id="MCM2679623.1"/>
    </source>
</evidence>
<evidence type="ECO:0000313" key="6">
    <source>
        <dbReference type="Proteomes" id="UP001165393"/>
    </source>
</evidence>
<dbReference type="PANTHER" id="PTHR30469">
    <property type="entry name" value="MULTIDRUG RESISTANCE PROTEIN MDTA"/>
    <property type="match status" value="1"/>
</dbReference>
<dbReference type="InterPro" id="IPR006143">
    <property type="entry name" value="RND_pump_MFP"/>
</dbReference>
<protein>
    <submittedName>
        <fullName evidence="5">Efflux RND transporter periplasmic adaptor subunit</fullName>
    </submittedName>
</protein>
<evidence type="ECO:0000259" key="4">
    <source>
        <dbReference type="Pfam" id="PF25973"/>
    </source>
</evidence>